<organism evidence="1 2">
    <name type="scientific">Vitis vinifera</name>
    <name type="common">Grape</name>
    <dbReference type="NCBI Taxonomy" id="29760"/>
    <lineage>
        <taxon>Eukaryota</taxon>
        <taxon>Viridiplantae</taxon>
        <taxon>Streptophyta</taxon>
        <taxon>Embryophyta</taxon>
        <taxon>Tracheophyta</taxon>
        <taxon>Spermatophyta</taxon>
        <taxon>Magnoliopsida</taxon>
        <taxon>eudicotyledons</taxon>
        <taxon>Gunneridae</taxon>
        <taxon>Pentapetalae</taxon>
        <taxon>rosids</taxon>
        <taxon>Vitales</taxon>
        <taxon>Vitaceae</taxon>
        <taxon>Viteae</taxon>
        <taxon>Vitis</taxon>
    </lineage>
</organism>
<accession>A0A438F0N5</accession>
<evidence type="ECO:0000313" key="1">
    <source>
        <dbReference type="EMBL" id="RVW53513.1"/>
    </source>
</evidence>
<dbReference type="AlphaFoldDB" id="A0A438F0N5"/>
<gene>
    <name evidence="1" type="primary">POLX_334</name>
    <name evidence="1" type="ORF">CK203_104074</name>
</gene>
<reference evidence="1 2" key="1">
    <citation type="journal article" date="2018" name="PLoS Genet.">
        <title>Population sequencing reveals clonal diversity and ancestral inbreeding in the grapevine cultivar Chardonnay.</title>
        <authorList>
            <person name="Roach M.J."/>
            <person name="Johnson D.L."/>
            <person name="Bohlmann J."/>
            <person name="van Vuuren H.J."/>
            <person name="Jones S.J."/>
            <person name="Pretorius I.S."/>
            <person name="Schmidt S.A."/>
            <person name="Borneman A.R."/>
        </authorList>
    </citation>
    <scope>NUCLEOTIDE SEQUENCE [LARGE SCALE GENOMIC DNA]</scope>
    <source>
        <strain evidence="2">cv. Chardonnay</strain>
        <tissue evidence="1">Leaf</tissue>
    </source>
</reference>
<dbReference type="EMBL" id="QGNW01001144">
    <property type="protein sequence ID" value="RVW53513.1"/>
    <property type="molecule type" value="Genomic_DNA"/>
</dbReference>
<name>A0A438F0N5_VITVI</name>
<evidence type="ECO:0000313" key="2">
    <source>
        <dbReference type="Proteomes" id="UP000288805"/>
    </source>
</evidence>
<dbReference type="Proteomes" id="UP000288805">
    <property type="component" value="Unassembled WGS sequence"/>
</dbReference>
<comment type="caution">
    <text evidence="1">The sequence shown here is derived from an EMBL/GenBank/DDBJ whole genome shotgun (WGS) entry which is preliminary data.</text>
</comment>
<protein>
    <submittedName>
        <fullName evidence="1">Retrovirus-related Pol polyprotein from transposon TNT 1-94</fullName>
    </submittedName>
</protein>
<sequence>MGNSSQQPRQVILPIRRGSIPIASTVGSLMFAMICTRPDIAQAVGAVSQFIANPRREHCNIVKRILGYIKGTTNATLCFGESKFIVKCYINSNFAGDPDKRKSTMDYVFTLTRGAMS</sequence>
<dbReference type="PANTHER" id="PTHR11439">
    <property type="entry name" value="GAG-POL-RELATED RETROTRANSPOSON"/>
    <property type="match status" value="1"/>
</dbReference>
<proteinExistence type="predicted"/>